<organism evidence="2 3">
    <name type="scientific">Pseudoneurospora amorphoporcata</name>
    <dbReference type="NCBI Taxonomy" id="241081"/>
    <lineage>
        <taxon>Eukaryota</taxon>
        <taxon>Fungi</taxon>
        <taxon>Dikarya</taxon>
        <taxon>Ascomycota</taxon>
        <taxon>Pezizomycotina</taxon>
        <taxon>Sordariomycetes</taxon>
        <taxon>Sordariomycetidae</taxon>
        <taxon>Sordariales</taxon>
        <taxon>Sordariaceae</taxon>
        <taxon>Pseudoneurospora</taxon>
    </lineage>
</organism>
<reference evidence="2" key="1">
    <citation type="journal article" date="2023" name="Mol. Phylogenet. Evol.">
        <title>Genome-scale phylogeny and comparative genomics of the fungal order Sordariales.</title>
        <authorList>
            <person name="Hensen N."/>
            <person name="Bonometti L."/>
            <person name="Westerberg I."/>
            <person name="Brannstrom I.O."/>
            <person name="Guillou S."/>
            <person name="Cros-Aarteil S."/>
            <person name="Calhoun S."/>
            <person name="Haridas S."/>
            <person name="Kuo A."/>
            <person name="Mondo S."/>
            <person name="Pangilinan J."/>
            <person name="Riley R."/>
            <person name="LaButti K."/>
            <person name="Andreopoulos B."/>
            <person name="Lipzen A."/>
            <person name="Chen C."/>
            <person name="Yan M."/>
            <person name="Daum C."/>
            <person name="Ng V."/>
            <person name="Clum A."/>
            <person name="Steindorff A."/>
            <person name="Ohm R.A."/>
            <person name="Martin F."/>
            <person name="Silar P."/>
            <person name="Natvig D.O."/>
            <person name="Lalanne C."/>
            <person name="Gautier V."/>
            <person name="Ament-Velasquez S.L."/>
            <person name="Kruys A."/>
            <person name="Hutchinson M.I."/>
            <person name="Powell A.J."/>
            <person name="Barry K."/>
            <person name="Miller A.N."/>
            <person name="Grigoriev I.V."/>
            <person name="Debuchy R."/>
            <person name="Gladieux P."/>
            <person name="Hiltunen Thoren M."/>
            <person name="Johannesson H."/>
        </authorList>
    </citation>
    <scope>NUCLEOTIDE SEQUENCE</scope>
    <source>
        <strain evidence="2">CBS 626.80</strain>
    </source>
</reference>
<evidence type="ECO:0008006" key="4">
    <source>
        <dbReference type="Google" id="ProtNLM"/>
    </source>
</evidence>
<dbReference type="Proteomes" id="UP001303222">
    <property type="component" value="Unassembled WGS sequence"/>
</dbReference>
<feature type="signal peptide" evidence="1">
    <location>
        <begin position="1"/>
        <end position="18"/>
    </location>
</feature>
<protein>
    <recommendedName>
        <fullName evidence="4">Secreted protein</fullName>
    </recommendedName>
</protein>
<dbReference type="EMBL" id="MU859275">
    <property type="protein sequence ID" value="KAK3948240.1"/>
    <property type="molecule type" value="Genomic_DNA"/>
</dbReference>
<evidence type="ECO:0000313" key="3">
    <source>
        <dbReference type="Proteomes" id="UP001303222"/>
    </source>
</evidence>
<accession>A0AAN6NMB6</accession>
<evidence type="ECO:0000256" key="1">
    <source>
        <dbReference type="SAM" id="SignalP"/>
    </source>
</evidence>
<proteinExistence type="predicted"/>
<reference evidence="2" key="2">
    <citation type="submission" date="2023-06" db="EMBL/GenBank/DDBJ databases">
        <authorList>
            <consortium name="Lawrence Berkeley National Laboratory"/>
            <person name="Mondo S.J."/>
            <person name="Hensen N."/>
            <person name="Bonometti L."/>
            <person name="Westerberg I."/>
            <person name="Brannstrom I.O."/>
            <person name="Guillou S."/>
            <person name="Cros-Aarteil S."/>
            <person name="Calhoun S."/>
            <person name="Haridas S."/>
            <person name="Kuo A."/>
            <person name="Pangilinan J."/>
            <person name="Riley R."/>
            <person name="Labutti K."/>
            <person name="Andreopoulos B."/>
            <person name="Lipzen A."/>
            <person name="Chen C."/>
            <person name="Yanf M."/>
            <person name="Daum C."/>
            <person name="Ng V."/>
            <person name="Clum A."/>
            <person name="Steindorff A."/>
            <person name="Ohm R."/>
            <person name="Martin F."/>
            <person name="Silar P."/>
            <person name="Natvig D."/>
            <person name="Lalanne C."/>
            <person name="Gautier V."/>
            <person name="Ament-Velasquez S.L."/>
            <person name="Kruys A."/>
            <person name="Hutchinson M.I."/>
            <person name="Powell A.J."/>
            <person name="Barry K."/>
            <person name="Miller A.N."/>
            <person name="Grigoriev I.V."/>
            <person name="Debuchy R."/>
            <person name="Gladieux P."/>
            <person name="Thoren M.H."/>
            <person name="Johannesson H."/>
        </authorList>
    </citation>
    <scope>NUCLEOTIDE SEQUENCE</scope>
    <source>
        <strain evidence="2">CBS 626.80</strain>
    </source>
</reference>
<comment type="caution">
    <text evidence="2">The sequence shown here is derived from an EMBL/GenBank/DDBJ whole genome shotgun (WGS) entry which is preliminary data.</text>
</comment>
<sequence>MSLVSLLLQLIALCLVHAANRFVTRKEERNVFEDWTWSVSQPGSQSYTVPTRRFLLRSYVSLWYLPSMDPVH</sequence>
<dbReference type="AlphaFoldDB" id="A0AAN6NMB6"/>
<evidence type="ECO:0000313" key="2">
    <source>
        <dbReference type="EMBL" id="KAK3948240.1"/>
    </source>
</evidence>
<gene>
    <name evidence="2" type="ORF">QBC32DRAFT_352059</name>
</gene>
<keyword evidence="1" id="KW-0732">Signal</keyword>
<name>A0AAN6NMB6_9PEZI</name>
<keyword evidence="3" id="KW-1185">Reference proteome</keyword>
<feature type="chain" id="PRO_5042837498" description="Secreted protein" evidence="1">
    <location>
        <begin position="19"/>
        <end position="72"/>
    </location>
</feature>